<feature type="compositionally biased region" description="Basic residues" evidence="1">
    <location>
        <begin position="646"/>
        <end position="656"/>
    </location>
</feature>
<dbReference type="AlphaFoldDB" id="A0AAN9QJH3"/>
<feature type="domain" description="DUF4378" evidence="2">
    <location>
        <begin position="961"/>
        <end position="1113"/>
    </location>
</feature>
<evidence type="ECO:0008006" key="6">
    <source>
        <dbReference type="Google" id="ProtNLM"/>
    </source>
</evidence>
<dbReference type="EMBL" id="JAYMYQ010000004">
    <property type="protein sequence ID" value="KAK7337699.1"/>
    <property type="molecule type" value="Genomic_DNA"/>
</dbReference>
<feature type="region of interest" description="Disordered" evidence="1">
    <location>
        <begin position="520"/>
        <end position="656"/>
    </location>
</feature>
<protein>
    <recommendedName>
        <fullName evidence="6">DUF4378 domain-containing protein</fullName>
    </recommendedName>
</protein>
<dbReference type="PANTHER" id="PTHR21726">
    <property type="entry name" value="PHOSPHATIDYLINOSITOL N-ACETYLGLUCOSAMINYLTRANSFERASE SUBUNIT P DOWN SYNDROME CRITICAL REGION PROTEIN 5 -RELATED"/>
    <property type="match status" value="1"/>
</dbReference>
<dbReference type="InterPro" id="IPR032795">
    <property type="entry name" value="DUF3741-assoc"/>
</dbReference>
<dbReference type="Pfam" id="PF14309">
    <property type="entry name" value="DUF4378"/>
    <property type="match status" value="1"/>
</dbReference>
<feature type="compositionally biased region" description="Polar residues" evidence="1">
    <location>
        <begin position="564"/>
        <end position="596"/>
    </location>
</feature>
<dbReference type="PANTHER" id="PTHR21726:SF59">
    <property type="entry name" value="DUF4378 DOMAIN PROTEIN"/>
    <property type="match status" value="1"/>
</dbReference>
<dbReference type="Proteomes" id="UP001367508">
    <property type="component" value="Unassembled WGS sequence"/>
</dbReference>
<dbReference type="InterPro" id="IPR021899">
    <property type="entry name" value="DUF3511"/>
</dbReference>
<evidence type="ECO:0000259" key="3">
    <source>
        <dbReference type="Pfam" id="PF14383"/>
    </source>
</evidence>
<feature type="domain" description="DUF3741" evidence="3">
    <location>
        <begin position="282"/>
        <end position="310"/>
    </location>
</feature>
<organism evidence="4 5">
    <name type="scientific">Canavalia gladiata</name>
    <name type="common">Sword bean</name>
    <name type="synonym">Dolichos gladiatus</name>
    <dbReference type="NCBI Taxonomy" id="3824"/>
    <lineage>
        <taxon>Eukaryota</taxon>
        <taxon>Viridiplantae</taxon>
        <taxon>Streptophyta</taxon>
        <taxon>Embryophyta</taxon>
        <taxon>Tracheophyta</taxon>
        <taxon>Spermatophyta</taxon>
        <taxon>Magnoliopsida</taxon>
        <taxon>eudicotyledons</taxon>
        <taxon>Gunneridae</taxon>
        <taxon>Pentapetalae</taxon>
        <taxon>rosids</taxon>
        <taxon>fabids</taxon>
        <taxon>Fabales</taxon>
        <taxon>Fabaceae</taxon>
        <taxon>Papilionoideae</taxon>
        <taxon>50 kb inversion clade</taxon>
        <taxon>NPAAA clade</taxon>
        <taxon>indigoferoid/millettioid clade</taxon>
        <taxon>Phaseoleae</taxon>
        <taxon>Canavalia</taxon>
    </lineage>
</organism>
<keyword evidence="5" id="KW-1185">Reference proteome</keyword>
<dbReference type="InterPro" id="IPR025486">
    <property type="entry name" value="DUF4378"/>
</dbReference>
<accession>A0AAN9QJH3</accession>
<sequence length="1121" mass="125059">MEGLQHHHARSSSYLHDVRKKNVNNNQMVVGRSMSKSMNTSSLYYCESSQERCVQVGSKSRNTGWWNDPERKRKRRVAKYKLYSAEGKIKHSLKKGLRWLKIKCIKIRFGLARILSLLIKVNIQKDLTKKRRSKSCIVDPRCSSQFTRQSLPSPSCPHLSFAPSWQSQTFVSPLTSLLSHSTLRSFLHSLALIRFLISAVIGKREMEMEKKRSKGSFLSLFDWNSKSRKKLLWNNPILPEISKQGKENVENLPKSQLSRIKVDETGASRSNPGNCDFDSTLSVCSDEGCGSKAPGLVARLMGLDSLPASAVNELSCNSLYGSNPHGASHCNEGAFHLVDDLRSADYINTPLKLEKSSLDVMESRSRKAENLPIKRFQTEMLPPKSAKPIPVTHNKLLSPIKSPGFLPPKNAAHVMEAAAKIIEASPWPHMRNRIASTGPSSVPSRILDLKERLEAAQYASMTEKPVDLGNVYPSNGKLSGRGSNLYKCTSAFKGSRDSEKSSSCRLASKGKSVPLAIQTKTNVPSRDKLVSNGNRKYMKPKEKNEIKSNQLLRSQKPSADRAMQQRTCTSRNSNVLGQNNQKQNSMTAKAKSTSKIDSSRPAAQASTSESSPGIRKTTNKGAINASIQPKRSSTRAIDSQKEFPRSKTRSISQKKRYISRDVHEARGLDNTINNFESKSIKCNFTTDGSFDQDAFNMKESKDVISFTFTSPLRRNIPESPSSSEEVMGTRKRVDVNSFGHSDNLYPKKLSLSPPGLHMIDGDALSVLLEKKLQELTSRINSPQCTLAMEGSSTGLRSSLQDKASSVVSTMLTEQDKSFHRDLFADKLDGMHNYCCSSDDPVINTNQQLQTSEVMEDPSCSNNSESGNNLVCRHSNAVTVSETPLVSESYLDSEDSAYGSTIYSSVQDEVSNFSQINESVSLEDEEKWSEQSSSTLVGGNMTIEQISGISNFVDYKWSCDMELEYVQDILGNAEFLGEDFIMGQTNTVFMSNLFDLLENQNNGTENYGEGYSKLERKVIFDYVSECIELRCKQAFVGTCKAWPGWVTSIQRKSWMAEELYKEMLRFRSMEEVMVDELVSKDMSTGCGKWLDFDVEAFEEGLEVEGDILALLINELVSDLLLV</sequence>
<feature type="compositionally biased region" description="Polar residues" evidence="1">
    <location>
        <begin position="619"/>
        <end position="637"/>
    </location>
</feature>
<evidence type="ECO:0000256" key="1">
    <source>
        <dbReference type="SAM" id="MobiDB-lite"/>
    </source>
</evidence>
<dbReference type="Pfam" id="PF12023">
    <property type="entry name" value="DUF3511"/>
    <property type="match status" value="1"/>
</dbReference>
<gene>
    <name evidence="4" type="ORF">VNO77_18284</name>
</gene>
<feature type="compositionally biased region" description="Polar residues" evidence="1">
    <location>
        <begin position="547"/>
        <end position="557"/>
    </location>
</feature>
<proteinExistence type="predicted"/>
<evidence type="ECO:0000313" key="5">
    <source>
        <dbReference type="Proteomes" id="UP001367508"/>
    </source>
</evidence>
<name>A0AAN9QJH3_CANGL</name>
<evidence type="ECO:0000313" key="4">
    <source>
        <dbReference type="EMBL" id="KAK7337699.1"/>
    </source>
</evidence>
<comment type="caution">
    <text evidence="4">The sequence shown here is derived from an EMBL/GenBank/DDBJ whole genome shotgun (WGS) entry which is preliminary data.</text>
</comment>
<reference evidence="4 5" key="1">
    <citation type="submission" date="2024-01" db="EMBL/GenBank/DDBJ databases">
        <title>The genomes of 5 underutilized Papilionoideae crops provide insights into root nodulation and disease resistanc.</title>
        <authorList>
            <person name="Jiang F."/>
        </authorList>
    </citation>
    <scope>NUCLEOTIDE SEQUENCE [LARGE SCALE GENOMIC DNA]</scope>
    <source>
        <strain evidence="4">LVBAO_FW01</strain>
        <tissue evidence="4">Leaves</tissue>
    </source>
</reference>
<evidence type="ECO:0000259" key="2">
    <source>
        <dbReference type="Pfam" id="PF14309"/>
    </source>
</evidence>
<dbReference type="Pfam" id="PF14383">
    <property type="entry name" value="VARLMGL"/>
    <property type="match status" value="1"/>
</dbReference>